<dbReference type="EMBL" id="FMUH01000005">
    <property type="protein sequence ID" value="SCX55283.1"/>
    <property type="molecule type" value="Genomic_DNA"/>
</dbReference>
<evidence type="ECO:0000256" key="2">
    <source>
        <dbReference type="ARBA" id="ARBA00007825"/>
    </source>
</evidence>
<dbReference type="OrthoDB" id="9800887at2"/>
<evidence type="ECO:0000313" key="9">
    <source>
        <dbReference type="Proteomes" id="UP000198981"/>
    </source>
</evidence>
<dbReference type="RefSeq" id="WP_092806159.1">
    <property type="nucleotide sequence ID" value="NZ_FMUH01000005.1"/>
</dbReference>
<evidence type="ECO:0000256" key="6">
    <source>
        <dbReference type="ARBA" id="ARBA00023004"/>
    </source>
</evidence>
<organism evidence="8 9">
    <name type="scientific">Klenkia marina</name>
    <dbReference type="NCBI Taxonomy" id="1960309"/>
    <lineage>
        <taxon>Bacteria</taxon>
        <taxon>Bacillati</taxon>
        <taxon>Actinomycetota</taxon>
        <taxon>Actinomycetes</taxon>
        <taxon>Geodermatophilales</taxon>
        <taxon>Geodermatophilaceae</taxon>
        <taxon>Klenkia</taxon>
    </lineage>
</organism>
<keyword evidence="9" id="KW-1185">Reference proteome</keyword>
<dbReference type="PANTHER" id="PTHR33711:SF7">
    <property type="entry name" value="INTRADIOL RING-CLEAVAGE DIOXYGENASES DOMAIN-CONTAINING PROTEIN-RELATED"/>
    <property type="match status" value="1"/>
</dbReference>
<name>A0A1G4YPA6_9ACTN</name>
<keyword evidence="3" id="KW-0479">Metal-binding</keyword>
<evidence type="ECO:0000313" key="8">
    <source>
        <dbReference type="EMBL" id="SCX55283.1"/>
    </source>
</evidence>
<dbReference type="GO" id="GO:0018576">
    <property type="term" value="F:catechol 1,2-dioxygenase activity"/>
    <property type="evidence" value="ECO:0007669"/>
    <property type="project" value="InterPro"/>
</dbReference>
<dbReference type="Pfam" id="PF00775">
    <property type="entry name" value="Dioxygenase_C"/>
    <property type="match status" value="1"/>
</dbReference>
<comment type="cofactor">
    <cofactor evidence="1">
        <name>Fe(3+)</name>
        <dbReference type="ChEBI" id="CHEBI:29034"/>
    </cofactor>
</comment>
<accession>A0A1G4YPA6</accession>
<dbReference type="GO" id="GO:0008199">
    <property type="term" value="F:ferric iron binding"/>
    <property type="evidence" value="ECO:0007669"/>
    <property type="project" value="InterPro"/>
</dbReference>
<dbReference type="InterPro" id="IPR015889">
    <property type="entry name" value="Intradiol_dOase_core"/>
</dbReference>
<keyword evidence="4 8" id="KW-0223">Dioxygenase</keyword>
<keyword evidence="6" id="KW-0408">Iron</keyword>
<dbReference type="Pfam" id="PF04444">
    <property type="entry name" value="Dioxygenase_N"/>
    <property type="match status" value="1"/>
</dbReference>
<dbReference type="PANTHER" id="PTHR33711">
    <property type="entry name" value="DIOXYGENASE, PUTATIVE (AFU_ORTHOLOGUE AFUA_2G02910)-RELATED"/>
    <property type="match status" value="1"/>
</dbReference>
<evidence type="ECO:0000259" key="7">
    <source>
        <dbReference type="PROSITE" id="PS00083"/>
    </source>
</evidence>
<dbReference type="PROSITE" id="PS00083">
    <property type="entry name" value="INTRADIOL_DIOXYGENAS"/>
    <property type="match status" value="1"/>
</dbReference>
<feature type="domain" description="Intradiol ring-cleavage dioxygenases" evidence="7">
    <location>
        <begin position="129"/>
        <end position="157"/>
    </location>
</feature>
<dbReference type="STRING" id="1960309.SAMN03159343_3239"/>
<keyword evidence="5" id="KW-0560">Oxidoreductase</keyword>
<dbReference type="SUPFAM" id="SSF49482">
    <property type="entry name" value="Aromatic compound dioxygenase"/>
    <property type="match status" value="1"/>
</dbReference>
<evidence type="ECO:0000256" key="1">
    <source>
        <dbReference type="ARBA" id="ARBA00001965"/>
    </source>
</evidence>
<dbReference type="AlphaFoldDB" id="A0A1G4YPA6"/>
<evidence type="ECO:0000256" key="4">
    <source>
        <dbReference type="ARBA" id="ARBA00022964"/>
    </source>
</evidence>
<dbReference type="InterPro" id="IPR050770">
    <property type="entry name" value="Intradiol_RC_Dioxygenase"/>
</dbReference>
<dbReference type="InterPro" id="IPR007535">
    <property type="entry name" value="Catechol_dOase_N"/>
</dbReference>
<protein>
    <submittedName>
        <fullName evidence="8">Hydroxyquinol 1,2-dioxygenase</fullName>
    </submittedName>
</protein>
<dbReference type="Proteomes" id="UP000198981">
    <property type="component" value="Unassembled WGS sequence"/>
</dbReference>
<evidence type="ECO:0000256" key="3">
    <source>
        <dbReference type="ARBA" id="ARBA00022723"/>
    </source>
</evidence>
<proteinExistence type="inferred from homology"/>
<gene>
    <name evidence="8" type="ORF">SAMN03159343_3239</name>
</gene>
<reference evidence="9" key="1">
    <citation type="submission" date="2016-10" db="EMBL/GenBank/DDBJ databases">
        <authorList>
            <person name="Varghese N."/>
            <person name="Submissions S."/>
        </authorList>
    </citation>
    <scope>NUCLEOTIDE SEQUENCE [LARGE SCALE GENOMIC DNA]</scope>
    <source>
        <strain evidence="9">DSM 45722</strain>
    </source>
</reference>
<dbReference type="Gene3D" id="2.60.130.10">
    <property type="entry name" value="Aromatic compound dioxygenase"/>
    <property type="match status" value="1"/>
</dbReference>
<dbReference type="InterPro" id="IPR000627">
    <property type="entry name" value="Intradiol_dOase_C"/>
</dbReference>
<evidence type="ECO:0000256" key="5">
    <source>
        <dbReference type="ARBA" id="ARBA00023002"/>
    </source>
</evidence>
<dbReference type="GO" id="GO:0009712">
    <property type="term" value="P:catechol-containing compound metabolic process"/>
    <property type="evidence" value="ECO:0007669"/>
    <property type="project" value="InterPro"/>
</dbReference>
<sequence>MQLVTEDNITDLAAARWATAHDPRTGELMSALVRHLHAFAREVQLTEAEWMAAIQWLTRTGQISNDKREEFILTSDVLGLSMLVVQMNQRLDPRATPATVLGPFHIDGSPVREYAEDMSEGVRGTPLLLHGTVRDLDGAAIGGAVLDVWQADDDGLYESQHAEVDEARLRAKYTAREDGSFAIRTVAPLGYTIPMDGPVGELISRTDISEFRPAHFHVLLNVPGYRPLITHLFQEGADYLDSDVVFGVKEQLVVRYEPREGGTMPDGTPVEGPWFEATYDFVLQPA</sequence>
<comment type="similarity">
    <text evidence="2">Belongs to the intradiol ring-cleavage dioxygenase family.</text>
</comment>